<sequence>YCSQLLRQGRGTPLYVPGPQVNLPAEYRRRGVAIGDVGRVTPEGIFDFFFNIYLSADHPINANIPQDFVPL</sequence>
<feature type="non-terminal residue" evidence="1">
    <location>
        <position position="71"/>
    </location>
</feature>
<feature type="non-terminal residue" evidence="1">
    <location>
        <position position="1"/>
    </location>
</feature>
<gene>
    <name evidence="1" type="ORF">DFH08DRAFT_675123</name>
</gene>
<dbReference type="Proteomes" id="UP001218218">
    <property type="component" value="Unassembled WGS sequence"/>
</dbReference>
<evidence type="ECO:0000313" key="1">
    <source>
        <dbReference type="EMBL" id="KAJ7301655.1"/>
    </source>
</evidence>
<organism evidence="1 2">
    <name type="scientific">Mycena albidolilacea</name>
    <dbReference type="NCBI Taxonomy" id="1033008"/>
    <lineage>
        <taxon>Eukaryota</taxon>
        <taxon>Fungi</taxon>
        <taxon>Dikarya</taxon>
        <taxon>Basidiomycota</taxon>
        <taxon>Agaricomycotina</taxon>
        <taxon>Agaricomycetes</taxon>
        <taxon>Agaricomycetidae</taxon>
        <taxon>Agaricales</taxon>
        <taxon>Marasmiineae</taxon>
        <taxon>Mycenaceae</taxon>
        <taxon>Mycena</taxon>
    </lineage>
</organism>
<proteinExistence type="predicted"/>
<dbReference type="EMBL" id="JARIHO010000130">
    <property type="protein sequence ID" value="KAJ7301655.1"/>
    <property type="molecule type" value="Genomic_DNA"/>
</dbReference>
<protein>
    <submittedName>
        <fullName evidence="1">Uncharacterized protein</fullName>
    </submittedName>
</protein>
<keyword evidence="2" id="KW-1185">Reference proteome</keyword>
<dbReference type="AlphaFoldDB" id="A0AAD6YYR3"/>
<reference evidence="1" key="1">
    <citation type="submission" date="2023-03" db="EMBL/GenBank/DDBJ databases">
        <title>Massive genome expansion in bonnet fungi (Mycena s.s.) driven by repeated elements and novel gene families across ecological guilds.</title>
        <authorList>
            <consortium name="Lawrence Berkeley National Laboratory"/>
            <person name="Harder C.B."/>
            <person name="Miyauchi S."/>
            <person name="Viragh M."/>
            <person name="Kuo A."/>
            <person name="Thoen E."/>
            <person name="Andreopoulos B."/>
            <person name="Lu D."/>
            <person name="Skrede I."/>
            <person name="Drula E."/>
            <person name="Henrissat B."/>
            <person name="Morin E."/>
            <person name="Kohler A."/>
            <person name="Barry K."/>
            <person name="LaButti K."/>
            <person name="Morin E."/>
            <person name="Salamov A."/>
            <person name="Lipzen A."/>
            <person name="Mereny Z."/>
            <person name="Hegedus B."/>
            <person name="Baldrian P."/>
            <person name="Stursova M."/>
            <person name="Weitz H."/>
            <person name="Taylor A."/>
            <person name="Grigoriev I.V."/>
            <person name="Nagy L.G."/>
            <person name="Martin F."/>
            <person name="Kauserud H."/>
        </authorList>
    </citation>
    <scope>NUCLEOTIDE SEQUENCE</scope>
    <source>
        <strain evidence="1">CBHHK002</strain>
    </source>
</reference>
<comment type="caution">
    <text evidence="1">The sequence shown here is derived from an EMBL/GenBank/DDBJ whole genome shotgun (WGS) entry which is preliminary data.</text>
</comment>
<accession>A0AAD6YYR3</accession>
<evidence type="ECO:0000313" key="2">
    <source>
        <dbReference type="Proteomes" id="UP001218218"/>
    </source>
</evidence>
<name>A0AAD6YYR3_9AGAR</name>